<accession>A0A6I8VU54</accession>
<feature type="transmembrane region" description="Helical" evidence="1">
    <location>
        <begin position="6"/>
        <end position="30"/>
    </location>
</feature>
<keyword evidence="1" id="KW-0472">Membrane</keyword>
<dbReference type="Proteomes" id="UP000001819">
    <property type="component" value="Chromosome 3"/>
</dbReference>
<reference evidence="2" key="1">
    <citation type="submission" date="2024-06" db="UniProtKB">
        <authorList>
            <consortium name="RefSeq"/>
        </authorList>
    </citation>
    <scope>NUCLEOTIDE SEQUENCE [LARGE SCALE GENOMIC DNA]</scope>
    <source>
        <strain evidence="2">MV2-25</strain>
    </source>
</reference>
<reference evidence="3" key="2">
    <citation type="submission" date="2025-08" db="UniProtKB">
        <authorList>
            <consortium name="RefSeq"/>
        </authorList>
    </citation>
    <scope>IDENTIFICATION</scope>
    <source>
        <strain evidence="3">MV-25-SWS-2005</strain>
        <tissue evidence="3">Whole body</tissue>
    </source>
</reference>
<name>A0A6I8VU54_DROPS</name>
<protein>
    <submittedName>
        <fullName evidence="3">Uncharacterized protein</fullName>
    </submittedName>
</protein>
<organism evidence="2 3">
    <name type="scientific">Drosophila pseudoobscura pseudoobscura</name>
    <name type="common">Fruit fly</name>
    <dbReference type="NCBI Taxonomy" id="46245"/>
    <lineage>
        <taxon>Eukaryota</taxon>
        <taxon>Metazoa</taxon>
        <taxon>Ecdysozoa</taxon>
        <taxon>Arthropoda</taxon>
        <taxon>Hexapoda</taxon>
        <taxon>Insecta</taxon>
        <taxon>Pterygota</taxon>
        <taxon>Neoptera</taxon>
        <taxon>Endopterygota</taxon>
        <taxon>Diptera</taxon>
        <taxon>Brachycera</taxon>
        <taxon>Muscomorpha</taxon>
        <taxon>Ephydroidea</taxon>
        <taxon>Drosophilidae</taxon>
        <taxon>Drosophila</taxon>
        <taxon>Sophophora</taxon>
    </lineage>
</organism>
<keyword evidence="1" id="KW-0812">Transmembrane</keyword>
<dbReference type="KEGG" id="dpo:117183736"/>
<keyword evidence="1" id="KW-1133">Transmembrane helix</keyword>
<gene>
    <name evidence="3" type="primary">LOC117183736</name>
</gene>
<evidence type="ECO:0000313" key="3">
    <source>
        <dbReference type="RefSeq" id="XP_033234602.1"/>
    </source>
</evidence>
<dbReference type="AlphaFoldDB" id="A0A6I8VU54"/>
<dbReference type="RefSeq" id="XP_033234602.1">
    <property type="nucleotide sequence ID" value="XM_033378711.1"/>
</dbReference>
<proteinExistence type="predicted"/>
<keyword evidence="2" id="KW-1185">Reference proteome</keyword>
<dbReference type="InParanoid" id="A0A6I8VU54"/>
<sequence length="45" mass="5364">MDPITFFGLLYWLMCMILFGPAMFFVSVYLPELPVRYVKSLRQQT</sequence>
<evidence type="ECO:0000256" key="1">
    <source>
        <dbReference type="SAM" id="Phobius"/>
    </source>
</evidence>
<evidence type="ECO:0000313" key="2">
    <source>
        <dbReference type="Proteomes" id="UP000001819"/>
    </source>
</evidence>